<comment type="caution">
    <text evidence="8">The sequence shown here is derived from an EMBL/GenBank/DDBJ whole genome shotgun (WGS) entry which is preliminary data.</text>
</comment>
<feature type="region of interest" description="Disordered" evidence="6">
    <location>
        <begin position="191"/>
        <end position="239"/>
    </location>
</feature>
<keyword evidence="9" id="KW-1185">Reference proteome</keyword>
<evidence type="ECO:0000313" key="8">
    <source>
        <dbReference type="EMBL" id="KAF7708989.1"/>
    </source>
</evidence>
<feature type="region of interest" description="Disordered" evidence="6">
    <location>
        <begin position="42"/>
        <end position="91"/>
    </location>
</feature>
<keyword evidence="5" id="KW-0966">Cell projection</keyword>
<gene>
    <name evidence="8" type="ORF">HF521_018046</name>
</gene>
<feature type="compositionally biased region" description="Basic and acidic residues" evidence="6">
    <location>
        <begin position="74"/>
        <end position="90"/>
    </location>
</feature>
<evidence type="ECO:0000259" key="7">
    <source>
        <dbReference type="Pfam" id="PF13864"/>
    </source>
</evidence>
<protein>
    <recommendedName>
        <fullName evidence="7">Enkurin domain-containing protein</fullName>
    </recommendedName>
</protein>
<dbReference type="PANTHER" id="PTHR21490">
    <property type="entry name" value="ENKURIN-RELATED"/>
    <property type="match status" value="1"/>
</dbReference>
<feature type="domain" description="Enkurin" evidence="7">
    <location>
        <begin position="159"/>
        <end position="208"/>
    </location>
</feature>
<dbReference type="PANTHER" id="PTHR21490:SF0">
    <property type="entry name" value="ENKURIN"/>
    <property type="match status" value="1"/>
</dbReference>
<sequence length="239" mass="27579">MKATISSVMHPPENFYHLIPREEVKSEKAPRYMSQFREQVKQEQKLNKASHRTMGPAKVEVSSPDKFLKKHSKEPKLPEKKPFSYREVLPRKPSIPAKTEQLLAGGHAQRDFVRRNAVENIKAVPRKPEPASVHTRHGDKELLENSGLVPKYIKRKDYGKVPEYLKQRQEELRRAQEEYDRYVKKKRKEEAMMQLSEEERQDILHSLTPRCSLSTPALSVPEPPPAAAPPLASESMTSR</sequence>
<feature type="region of interest" description="Disordered" evidence="6">
    <location>
        <begin position="121"/>
        <end position="144"/>
    </location>
</feature>
<keyword evidence="4" id="KW-0206">Cytoskeleton</keyword>
<dbReference type="InterPro" id="IPR027012">
    <property type="entry name" value="Enkurin_dom"/>
</dbReference>
<evidence type="ECO:0000313" key="9">
    <source>
        <dbReference type="Proteomes" id="UP000606274"/>
    </source>
</evidence>
<evidence type="ECO:0000256" key="6">
    <source>
        <dbReference type="SAM" id="MobiDB-lite"/>
    </source>
</evidence>
<dbReference type="Proteomes" id="UP000606274">
    <property type="component" value="Unassembled WGS sequence"/>
</dbReference>
<dbReference type="InterPro" id="IPR052102">
    <property type="entry name" value="Enkurin_domain-protein"/>
</dbReference>
<organism evidence="8 9">
    <name type="scientific">Silurus meridionalis</name>
    <name type="common">Southern catfish</name>
    <name type="synonym">Silurus soldatovi meridionalis</name>
    <dbReference type="NCBI Taxonomy" id="175797"/>
    <lineage>
        <taxon>Eukaryota</taxon>
        <taxon>Metazoa</taxon>
        <taxon>Chordata</taxon>
        <taxon>Craniata</taxon>
        <taxon>Vertebrata</taxon>
        <taxon>Euteleostomi</taxon>
        <taxon>Actinopterygii</taxon>
        <taxon>Neopterygii</taxon>
        <taxon>Teleostei</taxon>
        <taxon>Ostariophysi</taxon>
        <taxon>Siluriformes</taxon>
        <taxon>Siluridae</taxon>
        <taxon>Silurus</taxon>
    </lineage>
</organism>
<proteinExistence type="predicted"/>
<evidence type="ECO:0000256" key="4">
    <source>
        <dbReference type="ARBA" id="ARBA00023212"/>
    </source>
</evidence>
<reference evidence="8" key="1">
    <citation type="submission" date="2020-08" db="EMBL/GenBank/DDBJ databases">
        <title>Chromosome-level assembly of Southern catfish (Silurus meridionalis) provides insights into visual adaptation to the nocturnal and benthic lifestyles.</title>
        <authorList>
            <person name="Zhang Y."/>
            <person name="Wang D."/>
            <person name="Peng Z."/>
        </authorList>
    </citation>
    <scope>NUCLEOTIDE SEQUENCE</scope>
    <source>
        <strain evidence="8">SWU-2019-XX</strain>
        <tissue evidence="8">Muscle</tissue>
    </source>
</reference>
<dbReference type="Pfam" id="PF13864">
    <property type="entry name" value="Enkurin"/>
    <property type="match status" value="1"/>
</dbReference>
<evidence type="ECO:0000256" key="3">
    <source>
        <dbReference type="ARBA" id="ARBA00022490"/>
    </source>
</evidence>
<name>A0A8T0BPG5_SILME</name>
<dbReference type="GO" id="GO:0005516">
    <property type="term" value="F:calmodulin binding"/>
    <property type="evidence" value="ECO:0007669"/>
    <property type="project" value="TreeGrafter"/>
</dbReference>
<comment type="subcellular location">
    <subcellularLocation>
        <location evidence="1">Cell projection</location>
        <location evidence="1">Cilium</location>
    </subcellularLocation>
    <subcellularLocation>
        <location evidence="2">Cytoplasm</location>
        <location evidence="2">Cytoskeleton</location>
    </subcellularLocation>
</comment>
<feature type="compositionally biased region" description="Low complexity" evidence="6">
    <location>
        <begin position="229"/>
        <end position="239"/>
    </location>
</feature>
<accession>A0A8T0BPG5</accession>
<dbReference type="EMBL" id="JABFDY010000004">
    <property type="protein sequence ID" value="KAF7708989.1"/>
    <property type="molecule type" value="Genomic_DNA"/>
</dbReference>
<dbReference type="GO" id="GO:0001669">
    <property type="term" value="C:acrosomal vesicle"/>
    <property type="evidence" value="ECO:0007669"/>
    <property type="project" value="TreeGrafter"/>
</dbReference>
<dbReference type="GO" id="GO:0005879">
    <property type="term" value="C:axonemal microtubule"/>
    <property type="evidence" value="ECO:0007669"/>
    <property type="project" value="TreeGrafter"/>
</dbReference>
<evidence type="ECO:0000256" key="1">
    <source>
        <dbReference type="ARBA" id="ARBA00004138"/>
    </source>
</evidence>
<dbReference type="AlphaFoldDB" id="A0A8T0BPG5"/>
<evidence type="ECO:0000256" key="5">
    <source>
        <dbReference type="ARBA" id="ARBA00023273"/>
    </source>
</evidence>
<evidence type="ECO:0000256" key="2">
    <source>
        <dbReference type="ARBA" id="ARBA00004245"/>
    </source>
</evidence>
<keyword evidence="3" id="KW-0963">Cytoplasm</keyword>